<feature type="compositionally biased region" description="Basic residues" evidence="2">
    <location>
        <begin position="279"/>
        <end position="288"/>
    </location>
</feature>
<keyword evidence="1" id="KW-0479">Metal-binding</keyword>
<dbReference type="GeneID" id="83220554"/>
<gene>
    <name evidence="4" type="ORF">O0I10_013315</name>
</gene>
<keyword evidence="1" id="KW-0863">Zinc-finger</keyword>
<feature type="compositionally biased region" description="Low complexity" evidence="2">
    <location>
        <begin position="210"/>
        <end position="219"/>
    </location>
</feature>
<dbReference type="Proteomes" id="UP001234581">
    <property type="component" value="Unassembled WGS sequence"/>
</dbReference>
<sequence length="288" mass="33096">EDKYPRWARCYHPEVYTNMLTNNYVESWHNQLKTVYLQRKYPRRVDFLIYTLVEEVELDMVAIIKQRAARNGALTNQQRHMLQKRKQANDLANDMTDMQLSCMIQPSTADTNAYLVNSFALDGIRFTVTVEYDTASDTTKVMTCSCLAYKFNNKACKHMFLLARWNTSYVVNGDHQPKRVTIDLNPSAPSLSPSASRAQDANNVSQSASTTTNDTNDNTSMDNPRDTIKSQINRFKRTLDQGSFNDAKLLDIIGKLDNLQSELDQARILPPNARLPPQHPRKRNRTRK</sequence>
<keyword evidence="5" id="KW-1185">Reference proteome</keyword>
<dbReference type="RefSeq" id="XP_058336136.1">
    <property type="nucleotide sequence ID" value="XM_058493098.1"/>
</dbReference>
<protein>
    <recommendedName>
        <fullName evidence="3">SWIM-type domain-containing protein</fullName>
    </recommendedName>
</protein>
<comment type="caution">
    <text evidence="4">The sequence shown here is derived from an EMBL/GenBank/DDBJ whole genome shotgun (WGS) entry which is preliminary data.</text>
</comment>
<feature type="domain" description="SWIM-type" evidence="3">
    <location>
        <begin position="126"/>
        <end position="167"/>
    </location>
</feature>
<feature type="compositionally biased region" description="Low complexity" evidence="2">
    <location>
        <begin position="186"/>
        <end position="198"/>
    </location>
</feature>
<evidence type="ECO:0000256" key="2">
    <source>
        <dbReference type="SAM" id="MobiDB-lite"/>
    </source>
</evidence>
<dbReference type="PROSITE" id="PS50966">
    <property type="entry name" value="ZF_SWIM"/>
    <property type="match status" value="1"/>
</dbReference>
<dbReference type="InterPro" id="IPR007527">
    <property type="entry name" value="Znf_SWIM"/>
</dbReference>
<feature type="non-terminal residue" evidence="4">
    <location>
        <position position="1"/>
    </location>
</feature>
<reference evidence="4 5" key="1">
    <citation type="submission" date="2023-03" db="EMBL/GenBank/DDBJ databases">
        <title>Genome sequence of Lichtheimia ornata CBS 291.66.</title>
        <authorList>
            <person name="Mohabir J.T."/>
            <person name="Shea T.P."/>
            <person name="Kurbessoian T."/>
            <person name="Berby B."/>
            <person name="Fontaine J."/>
            <person name="Livny J."/>
            <person name="Gnirke A."/>
            <person name="Stajich J.E."/>
            <person name="Cuomo C.A."/>
        </authorList>
    </citation>
    <scope>NUCLEOTIDE SEQUENCE [LARGE SCALE GENOMIC DNA]</scope>
    <source>
        <strain evidence="4">CBS 291.66</strain>
    </source>
</reference>
<evidence type="ECO:0000259" key="3">
    <source>
        <dbReference type="PROSITE" id="PS50966"/>
    </source>
</evidence>
<evidence type="ECO:0000256" key="1">
    <source>
        <dbReference type="PROSITE-ProRule" id="PRU00325"/>
    </source>
</evidence>
<feature type="compositionally biased region" description="Polar residues" evidence="2">
    <location>
        <begin position="199"/>
        <end position="209"/>
    </location>
</feature>
<name>A0AAD7US10_9FUNG</name>
<evidence type="ECO:0000313" key="5">
    <source>
        <dbReference type="Proteomes" id="UP001234581"/>
    </source>
</evidence>
<keyword evidence="1" id="KW-0862">Zinc</keyword>
<feature type="region of interest" description="Disordered" evidence="2">
    <location>
        <begin position="181"/>
        <end position="226"/>
    </location>
</feature>
<dbReference type="EMBL" id="JARTCD010000451">
    <property type="protein sequence ID" value="KAJ8651221.1"/>
    <property type="molecule type" value="Genomic_DNA"/>
</dbReference>
<feature type="region of interest" description="Disordered" evidence="2">
    <location>
        <begin position="265"/>
        <end position="288"/>
    </location>
</feature>
<dbReference type="GO" id="GO:0008270">
    <property type="term" value="F:zinc ion binding"/>
    <property type="evidence" value="ECO:0007669"/>
    <property type="project" value="UniProtKB-KW"/>
</dbReference>
<proteinExistence type="predicted"/>
<accession>A0AAD7US10</accession>
<organism evidence="4 5">
    <name type="scientific">Lichtheimia ornata</name>
    <dbReference type="NCBI Taxonomy" id="688661"/>
    <lineage>
        <taxon>Eukaryota</taxon>
        <taxon>Fungi</taxon>
        <taxon>Fungi incertae sedis</taxon>
        <taxon>Mucoromycota</taxon>
        <taxon>Mucoromycotina</taxon>
        <taxon>Mucoromycetes</taxon>
        <taxon>Mucorales</taxon>
        <taxon>Lichtheimiaceae</taxon>
        <taxon>Lichtheimia</taxon>
    </lineage>
</organism>
<dbReference type="AlphaFoldDB" id="A0AAD7US10"/>
<evidence type="ECO:0000313" key="4">
    <source>
        <dbReference type="EMBL" id="KAJ8651221.1"/>
    </source>
</evidence>